<comment type="caution">
    <text evidence="1">The sequence shown here is derived from an EMBL/GenBank/DDBJ whole genome shotgun (WGS) entry which is preliminary data.</text>
</comment>
<protein>
    <recommendedName>
        <fullName evidence="3">Lipoprotein</fullName>
    </recommendedName>
</protein>
<dbReference type="Proteomes" id="UP000628669">
    <property type="component" value="Unassembled WGS sequence"/>
</dbReference>
<dbReference type="PROSITE" id="PS51257">
    <property type="entry name" value="PROKAR_LIPOPROTEIN"/>
    <property type="match status" value="1"/>
</dbReference>
<evidence type="ECO:0000313" key="1">
    <source>
        <dbReference type="EMBL" id="MBK1897502.1"/>
    </source>
</evidence>
<dbReference type="RefSeq" id="WP_200247747.1">
    <property type="nucleotide sequence ID" value="NZ_JAENHK010000010.1"/>
</dbReference>
<evidence type="ECO:0000313" key="2">
    <source>
        <dbReference type="Proteomes" id="UP000628669"/>
    </source>
</evidence>
<organism evidence="1 2">
    <name type="scientific">Chryseobacterium paridis</name>
    <dbReference type="NCBI Taxonomy" id="2800328"/>
    <lineage>
        <taxon>Bacteria</taxon>
        <taxon>Pseudomonadati</taxon>
        <taxon>Bacteroidota</taxon>
        <taxon>Flavobacteriia</taxon>
        <taxon>Flavobacteriales</taxon>
        <taxon>Weeksellaceae</taxon>
        <taxon>Chryseobacterium group</taxon>
        <taxon>Chryseobacterium</taxon>
    </lineage>
</organism>
<gene>
    <name evidence="1" type="ORF">JHL15_17175</name>
</gene>
<accession>A0ABS1FYN7</accession>
<evidence type="ECO:0008006" key="3">
    <source>
        <dbReference type="Google" id="ProtNLM"/>
    </source>
</evidence>
<name>A0ABS1FYN7_9FLAO</name>
<keyword evidence="2" id="KW-1185">Reference proteome</keyword>
<proteinExistence type="predicted"/>
<dbReference type="EMBL" id="JAENHK010000010">
    <property type="protein sequence ID" value="MBK1897502.1"/>
    <property type="molecule type" value="Genomic_DNA"/>
</dbReference>
<sequence>MRVLFFIILTCLLYSCKKENTEEQEKNNRIIVKTINNGNFKATLFKKSTISNITSHVSLVKNNKECLVFSGNFGTVIDIYFKGKDTLYLKCYKPSSNIIYEYKKDVNGIKVLKDTLITEEEYNEKTHN</sequence>
<reference evidence="2" key="1">
    <citation type="submission" date="2021-01" db="EMBL/GenBank/DDBJ databases">
        <title>Genome public.</title>
        <authorList>
            <person name="Liu C."/>
            <person name="Sun Q."/>
        </authorList>
    </citation>
    <scope>NUCLEOTIDE SEQUENCE [LARGE SCALE GENOMIC DNA]</scope>
    <source>
        <strain evidence="2">YIM B02567</strain>
    </source>
</reference>